<accession>A0A0R2NKV9</accession>
<dbReference type="EMBL" id="AYGX02000135">
    <property type="protein sequence ID" value="KRO26406.1"/>
    <property type="molecule type" value="Genomic_DNA"/>
</dbReference>
<dbReference type="AlphaFoldDB" id="A0A0R2NKV9"/>
<evidence type="ECO:0000313" key="2">
    <source>
        <dbReference type="Proteomes" id="UP000050920"/>
    </source>
</evidence>
<name>A0A0R2NKV9_9LACO</name>
<reference evidence="1 2" key="1">
    <citation type="journal article" date="2015" name="Genome Announc.">
        <title>Expanding the biotechnology potential of lactobacilli through comparative genomics of 213 strains and associated genera.</title>
        <authorList>
            <person name="Sun Z."/>
            <person name="Harris H.M."/>
            <person name="McCann A."/>
            <person name="Guo C."/>
            <person name="Argimon S."/>
            <person name="Zhang W."/>
            <person name="Yang X."/>
            <person name="Jeffery I.B."/>
            <person name="Cooney J.C."/>
            <person name="Kagawa T.F."/>
            <person name="Liu W."/>
            <person name="Song Y."/>
            <person name="Salvetti E."/>
            <person name="Wrobel A."/>
            <person name="Rasinkangas P."/>
            <person name="Parkhill J."/>
            <person name="Rea M.C."/>
            <person name="O'Sullivan O."/>
            <person name="Ritari J."/>
            <person name="Douillard F.P."/>
            <person name="Paul Ross R."/>
            <person name="Yang R."/>
            <person name="Briner A.E."/>
            <person name="Felis G.E."/>
            <person name="de Vos W.M."/>
            <person name="Barrangou R."/>
            <person name="Klaenhammer T.R."/>
            <person name="Caufield P.W."/>
            <person name="Cui Y."/>
            <person name="Zhang H."/>
            <person name="O'Toole P.W."/>
        </authorList>
    </citation>
    <scope>NUCLEOTIDE SEQUENCE [LARGE SCALE GENOMIC DNA]</scope>
    <source>
        <strain evidence="1 2">DSM 21115</strain>
    </source>
</reference>
<comment type="caution">
    <text evidence="1">The sequence shown here is derived from an EMBL/GenBank/DDBJ whole genome shotgun (WGS) entry which is preliminary data.</text>
</comment>
<keyword evidence="2" id="KW-1185">Reference proteome</keyword>
<protein>
    <submittedName>
        <fullName evidence="1">Uncharacterized protein</fullName>
    </submittedName>
</protein>
<organism evidence="1 2">
    <name type="scientific">Lactiplantibacillus fabifermentans DSM 21115</name>
    <dbReference type="NCBI Taxonomy" id="1413187"/>
    <lineage>
        <taxon>Bacteria</taxon>
        <taxon>Bacillati</taxon>
        <taxon>Bacillota</taxon>
        <taxon>Bacilli</taxon>
        <taxon>Lactobacillales</taxon>
        <taxon>Lactobacillaceae</taxon>
        <taxon>Lactiplantibacillus</taxon>
    </lineage>
</organism>
<sequence>MGDFVMKKLYLCLGLGIALLGTVMVYQQWQFTHAVAAAKPKSKLTPVKDKVVATKTVAKPIEQSQVTVSSYPAAQVDPARVWLAVKGHGILTTKTKLHIKQIAAGTHVKPDNVQSVMYTRAVVQVATGDLGDTRNVVTYADNHDGTVTLYGPIPYEWDLSVDGHHEYDRVVRADTQGMLEHQQIVAVPKGQDAAVLKLVELEA</sequence>
<proteinExistence type="predicted"/>
<gene>
    <name evidence="1" type="ORF">DY78_GL001009</name>
</gene>
<evidence type="ECO:0000313" key="1">
    <source>
        <dbReference type="EMBL" id="KRO26406.1"/>
    </source>
</evidence>
<dbReference type="Proteomes" id="UP000050920">
    <property type="component" value="Unassembled WGS sequence"/>
</dbReference>